<reference evidence="2" key="1">
    <citation type="submission" date="2015-03" db="EMBL/GenBank/DDBJ databases">
        <title>Draft genome sequence of a novel methanotroph (Sn10-6) isolated from flooded ricefield rhizosphere in India.</title>
        <authorList>
            <person name="Pandit P.S."/>
            <person name="Pore S.D."/>
            <person name="Arora P."/>
            <person name="Kapse N.G."/>
            <person name="Dhakephalkar P.K."/>
            <person name="Rahalkar M.C."/>
        </authorList>
    </citation>
    <scope>NUCLEOTIDE SEQUENCE [LARGE SCALE GENOMIC DNA]</scope>
    <source>
        <strain evidence="2">Sn10-6</strain>
    </source>
</reference>
<keyword evidence="2" id="KW-1185">Reference proteome</keyword>
<protein>
    <submittedName>
        <fullName evidence="1">Uncharacterized protein</fullName>
    </submittedName>
</protein>
<dbReference type="PATRIC" id="fig|1632867.3.peg.3392"/>
<organism evidence="1 2">
    <name type="scientific">Methylocucumis oryzae</name>
    <dbReference type="NCBI Taxonomy" id="1632867"/>
    <lineage>
        <taxon>Bacteria</taxon>
        <taxon>Pseudomonadati</taxon>
        <taxon>Pseudomonadota</taxon>
        <taxon>Gammaproteobacteria</taxon>
        <taxon>Methylococcales</taxon>
        <taxon>Methylococcaceae</taxon>
        <taxon>Methylocucumis</taxon>
    </lineage>
</organism>
<evidence type="ECO:0000313" key="1">
    <source>
        <dbReference type="EMBL" id="KJV07573.1"/>
    </source>
</evidence>
<gene>
    <name evidence="1" type="ORF">VZ94_03850</name>
</gene>
<dbReference type="Proteomes" id="UP000033684">
    <property type="component" value="Unassembled WGS sequence"/>
</dbReference>
<name>A0A0F3IM64_9GAMM</name>
<dbReference type="AlphaFoldDB" id="A0A0F3IM64"/>
<evidence type="ECO:0000313" key="2">
    <source>
        <dbReference type="Proteomes" id="UP000033684"/>
    </source>
</evidence>
<accession>A0A0F3IM64</accession>
<proteinExistence type="predicted"/>
<dbReference type="EMBL" id="LAJX01000028">
    <property type="protein sequence ID" value="KJV07573.1"/>
    <property type="molecule type" value="Genomic_DNA"/>
</dbReference>
<comment type="caution">
    <text evidence="1">The sequence shown here is derived from an EMBL/GenBank/DDBJ whole genome shotgun (WGS) entry which is preliminary data.</text>
</comment>
<dbReference type="RefSeq" id="WP_045778233.1">
    <property type="nucleotide sequence ID" value="NZ_LAJX01000028.1"/>
</dbReference>
<dbReference type="OrthoDB" id="6088711at2"/>
<reference evidence="1 2" key="2">
    <citation type="journal article" date="2016" name="Microb. Ecol.">
        <title>Genome Characteristics of a Novel Type I Methanotroph (Sn10-6) Isolated from a Flooded Indian Rice Field.</title>
        <authorList>
            <person name="Rahalkar M.C."/>
            <person name="Pandit P.S."/>
            <person name="Dhakephalkar P.K."/>
            <person name="Pore S."/>
            <person name="Arora P."/>
            <person name="Kapse N."/>
        </authorList>
    </citation>
    <scope>NUCLEOTIDE SEQUENCE [LARGE SCALE GENOMIC DNA]</scope>
    <source>
        <strain evidence="1 2">Sn10-6</strain>
    </source>
</reference>
<sequence length="122" mass="14025">MELTDYIASNRAVAEAVCQRLAHEIDKLGLSATVTYPQYEGSSFELIKDPYTGQQNLCCYWFDQHKRHRLGRLQFNSDGSFYAEYDVSQPHPTKKKWFIESVTAWGQADNMKAEAKLLPMAQ</sequence>